<dbReference type="AlphaFoldDB" id="A0A0F9E3G5"/>
<protein>
    <submittedName>
        <fullName evidence="1">Uncharacterized protein</fullName>
    </submittedName>
</protein>
<proteinExistence type="predicted"/>
<sequence length="23" mass="2567">IAPTILKMMGVEKSKFMTQNSLV</sequence>
<evidence type="ECO:0000313" key="1">
    <source>
        <dbReference type="EMBL" id="KKL24446.1"/>
    </source>
</evidence>
<gene>
    <name evidence="1" type="ORF">LCGC14_2415200</name>
</gene>
<name>A0A0F9E3G5_9ZZZZ</name>
<organism evidence="1">
    <name type="scientific">marine sediment metagenome</name>
    <dbReference type="NCBI Taxonomy" id="412755"/>
    <lineage>
        <taxon>unclassified sequences</taxon>
        <taxon>metagenomes</taxon>
        <taxon>ecological metagenomes</taxon>
    </lineage>
</organism>
<feature type="non-terminal residue" evidence="1">
    <location>
        <position position="1"/>
    </location>
</feature>
<reference evidence="1" key="1">
    <citation type="journal article" date="2015" name="Nature">
        <title>Complex archaea that bridge the gap between prokaryotes and eukaryotes.</title>
        <authorList>
            <person name="Spang A."/>
            <person name="Saw J.H."/>
            <person name="Jorgensen S.L."/>
            <person name="Zaremba-Niedzwiedzka K."/>
            <person name="Martijn J."/>
            <person name="Lind A.E."/>
            <person name="van Eijk R."/>
            <person name="Schleper C."/>
            <person name="Guy L."/>
            <person name="Ettema T.J."/>
        </authorList>
    </citation>
    <scope>NUCLEOTIDE SEQUENCE</scope>
</reference>
<dbReference type="EMBL" id="LAZR01036590">
    <property type="protein sequence ID" value="KKL24446.1"/>
    <property type="molecule type" value="Genomic_DNA"/>
</dbReference>
<comment type="caution">
    <text evidence="1">The sequence shown here is derived from an EMBL/GenBank/DDBJ whole genome shotgun (WGS) entry which is preliminary data.</text>
</comment>
<accession>A0A0F9E3G5</accession>